<protein>
    <submittedName>
        <fullName evidence="2">Uncharacterized protein</fullName>
    </submittedName>
</protein>
<accession>A0A9E2L170</accession>
<dbReference type="EMBL" id="JAHLFV010000114">
    <property type="protein sequence ID" value="MBU3849849.1"/>
    <property type="molecule type" value="Genomic_DNA"/>
</dbReference>
<comment type="caution">
    <text evidence="2">The sequence shown here is derived from an EMBL/GenBank/DDBJ whole genome shotgun (WGS) entry which is preliminary data.</text>
</comment>
<name>A0A9E2L170_9SPIR</name>
<sequence length="194" mass="23254">MQQDFEIKESFKKDHAGNFLFFLAYIALHYSKDSIRYQRTYPYEKYEDFYLTHPQIFAEGNTDLKYIIENRNKQTVKKEYYQSVIDEYKKRIITKRTGQKETWLQVLSLIVTFWIIMFSAVLLKNNAIYLAGVSFSLSLVFLGWFVFYFNVSRVISGKQKNPIKCIKYFPMNNCVFKNLDQAWIALKMLEDEKK</sequence>
<feature type="transmembrane region" description="Helical" evidence="1">
    <location>
        <begin position="128"/>
        <end position="151"/>
    </location>
</feature>
<keyword evidence="1" id="KW-1133">Transmembrane helix</keyword>
<evidence type="ECO:0000313" key="2">
    <source>
        <dbReference type="EMBL" id="MBU3849849.1"/>
    </source>
</evidence>
<reference evidence="2" key="1">
    <citation type="journal article" date="2021" name="PeerJ">
        <title>Extensive microbial diversity within the chicken gut microbiome revealed by metagenomics and culture.</title>
        <authorList>
            <person name="Gilroy R."/>
            <person name="Ravi A."/>
            <person name="Getino M."/>
            <person name="Pursley I."/>
            <person name="Horton D.L."/>
            <person name="Alikhan N.F."/>
            <person name="Baker D."/>
            <person name="Gharbi K."/>
            <person name="Hall N."/>
            <person name="Watson M."/>
            <person name="Adriaenssens E.M."/>
            <person name="Foster-Nyarko E."/>
            <person name="Jarju S."/>
            <person name="Secka A."/>
            <person name="Antonio M."/>
            <person name="Oren A."/>
            <person name="Chaudhuri R.R."/>
            <person name="La Ragione R."/>
            <person name="Hildebrand F."/>
            <person name="Pallen M.J."/>
        </authorList>
    </citation>
    <scope>NUCLEOTIDE SEQUENCE</scope>
    <source>
        <strain evidence="2">Gambia15-2214</strain>
    </source>
</reference>
<dbReference type="AlphaFoldDB" id="A0A9E2L170"/>
<feature type="transmembrane region" description="Helical" evidence="1">
    <location>
        <begin position="103"/>
        <end position="122"/>
    </location>
</feature>
<evidence type="ECO:0000256" key="1">
    <source>
        <dbReference type="SAM" id="Phobius"/>
    </source>
</evidence>
<reference evidence="2" key="2">
    <citation type="submission" date="2021-04" db="EMBL/GenBank/DDBJ databases">
        <authorList>
            <person name="Gilroy R."/>
        </authorList>
    </citation>
    <scope>NUCLEOTIDE SEQUENCE</scope>
    <source>
        <strain evidence="2">Gambia15-2214</strain>
    </source>
</reference>
<proteinExistence type="predicted"/>
<gene>
    <name evidence="2" type="ORF">IAA16_04720</name>
</gene>
<organism evidence="2 3">
    <name type="scientific">Candidatus Treponema excrementipullorum</name>
    <dbReference type="NCBI Taxonomy" id="2838768"/>
    <lineage>
        <taxon>Bacteria</taxon>
        <taxon>Pseudomonadati</taxon>
        <taxon>Spirochaetota</taxon>
        <taxon>Spirochaetia</taxon>
        <taxon>Spirochaetales</taxon>
        <taxon>Treponemataceae</taxon>
        <taxon>Treponema</taxon>
    </lineage>
</organism>
<evidence type="ECO:0000313" key="3">
    <source>
        <dbReference type="Proteomes" id="UP000823914"/>
    </source>
</evidence>
<dbReference type="Proteomes" id="UP000823914">
    <property type="component" value="Unassembled WGS sequence"/>
</dbReference>
<keyword evidence="1" id="KW-0472">Membrane</keyword>
<feature type="transmembrane region" description="Helical" evidence="1">
    <location>
        <begin position="15"/>
        <end position="31"/>
    </location>
</feature>
<keyword evidence="1" id="KW-0812">Transmembrane</keyword>